<dbReference type="InterPro" id="IPR004307">
    <property type="entry name" value="TspO_MBR"/>
</dbReference>
<dbReference type="PIRSF" id="PIRSF005859">
    <property type="entry name" value="PBR"/>
    <property type="match status" value="1"/>
</dbReference>
<protein>
    <submittedName>
        <fullName evidence="9">Translocator protein homolog</fullName>
    </submittedName>
</protein>
<dbReference type="Gene3D" id="1.20.1260.100">
    <property type="entry name" value="TspO/MBR protein"/>
    <property type="match status" value="1"/>
</dbReference>
<dbReference type="InterPro" id="IPR038330">
    <property type="entry name" value="TspO/MBR-related_sf"/>
</dbReference>
<comment type="subcellular location">
    <subcellularLocation>
        <location evidence="1">Membrane</location>
        <topology evidence="1">Multi-pass membrane protein</topology>
    </subcellularLocation>
</comment>
<feature type="transmembrane region" description="Helical" evidence="7">
    <location>
        <begin position="137"/>
        <end position="155"/>
    </location>
</feature>
<dbReference type="Proteomes" id="UP000504607">
    <property type="component" value="Chromosome 10"/>
</dbReference>
<dbReference type="GO" id="GO:0033013">
    <property type="term" value="P:tetrapyrrole metabolic process"/>
    <property type="evidence" value="ECO:0007669"/>
    <property type="project" value="UniProtKB-ARBA"/>
</dbReference>
<evidence type="ECO:0000256" key="3">
    <source>
        <dbReference type="ARBA" id="ARBA00022692"/>
    </source>
</evidence>
<feature type="region of interest" description="Disordered" evidence="6">
    <location>
        <begin position="1"/>
        <end position="30"/>
    </location>
</feature>
<evidence type="ECO:0000256" key="7">
    <source>
        <dbReference type="SAM" id="Phobius"/>
    </source>
</evidence>
<dbReference type="OrthoDB" id="8841220at2759"/>
<dbReference type="PANTHER" id="PTHR10057:SF0">
    <property type="entry name" value="TRANSLOCATOR PROTEIN"/>
    <property type="match status" value="1"/>
</dbReference>
<keyword evidence="5 7" id="KW-0472">Membrane</keyword>
<dbReference type="RefSeq" id="XP_010931641.1">
    <property type="nucleotide sequence ID" value="XM_010933339.3"/>
</dbReference>
<keyword evidence="4 7" id="KW-1133">Transmembrane helix</keyword>
<dbReference type="KEGG" id="egu:105052508"/>
<dbReference type="InParanoid" id="A0A6I9RT15"/>
<dbReference type="AlphaFoldDB" id="A0A6I9RT15"/>
<feature type="transmembrane region" description="Helical" evidence="7">
    <location>
        <begin position="113"/>
        <end position="131"/>
    </location>
</feature>
<dbReference type="FunCoup" id="A0A6I9RT15">
    <property type="interactions" value="2392"/>
</dbReference>
<comment type="similarity">
    <text evidence="2">Belongs to the TspO/BZRP family.</text>
</comment>
<accession>A0A6I9RT15</accession>
<evidence type="ECO:0000313" key="8">
    <source>
        <dbReference type="Proteomes" id="UP000504607"/>
    </source>
</evidence>
<gene>
    <name evidence="9" type="primary">LOC105052508</name>
</gene>
<evidence type="ECO:0000313" key="9">
    <source>
        <dbReference type="RefSeq" id="XP_010931641.1"/>
    </source>
</evidence>
<name>A0A6I9RT15_ELAGV</name>
<evidence type="ECO:0000256" key="2">
    <source>
        <dbReference type="ARBA" id="ARBA00007524"/>
    </source>
</evidence>
<organism evidence="8 9">
    <name type="scientific">Elaeis guineensis var. tenera</name>
    <name type="common">Oil palm</name>
    <dbReference type="NCBI Taxonomy" id="51953"/>
    <lineage>
        <taxon>Eukaryota</taxon>
        <taxon>Viridiplantae</taxon>
        <taxon>Streptophyta</taxon>
        <taxon>Embryophyta</taxon>
        <taxon>Tracheophyta</taxon>
        <taxon>Spermatophyta</taxon>
        <taxon>Magnoliopsida</taxon>
        <taxon>Liliopsida</taxon>
        <taxon>Arecaceae</taxon>
        <taxon>Arecoideae</taxon>
        <taxon>Cocoseae</taxon>
        <taxon>Elaeidinae</taxon>
        <taxon>Elaeis</taxon>
    </lineage>
</organism>
<feature type="transmembrane region" description="Helical" evidence="7">
    <location>
        <begin position="40"/>
        <end position="60"/>
    </location>
</feature>
<dbReference type="GeneID" id="105052508"/>
<feature type="compositionally biased region" description="Low complexity" evidence="6">
    <location>
        <begin position="15"/>
        <end position="26"/>
    </location>
</feature>
<feature type="transmembrane region" description="Helical" evidence="7">
    <location>
        <begin position="80"/>
        <end position="101"/>
    </location>
</feature>
<dbReference type="FunFam" id="1.20.1260.100:FF:000001">
    <property type="entry name" value="translocator protein 2"/>
    <property type="match status" value="1"/>
</dbReference>
<dbReference type="GO" id="GO:0016020">
    <property type="term" value="C:membrane"/>
    <property type="evidence" value="ECO:0007669"/>
    <property type="project" value="UniProtKB-SubCell"/>
</dbReference>
<sequence length="186" mass="19898">MASQNLTHRPRDEPAATTSTPSTTTTKNRKAQKMAIAKQGLRSLAVAIAIPFVLTTLSASASGTATTTAVSKAFWHPPVWAFHLASISTSCLMGLSAWLVWAEGGFHSQPTTLPLFLTQLLLGLAWGPLVFRLGATRVALVVCITLFGALFACSQSFHRVNPIAGDLVKPCLAWVSFLALFNYTLV</sequence>
<evidence type="ECO:0000256" key="6">
    <source>
        <dbReference type="SAM" id="MobiDB-lite"/>
    </source>
</evidence>
<reference evidence="9" key="1">
    <citation type="submission" date="2025-08" db="UniProtKB">
        <authorList>
            <consortium name="RefSeq"/>
        </authorList>
    </citation>
    <scope>IDENTIFICATION</scope>
</reference>
<dbReference type="Pfam" id="PF03073">
    <property type="entry name" value="TspO_MBR"/>
    <property type="match status" value="1"/>
</dbReference>
<dbReference type="CDD" id="cd15904">
    <property type="entry name" value="TSPO_MBR"/>
    <property type="match status" value="1"/>
</dbReference>
<keyword evidence="8" id="KW-1185">Reference proteome</keyword>
<proteinExistence type="inferred from homology"/>
<evidence type="ECO:0000256" key="1">
    <source>
        <dbReference type="ARBA" id="ARBA00004141"/>
    </source>
</evidence>
<evidence type="ECO:0000256" key="4">
    <source>
        <dbReference type="ARBA" id="ARBA00022989"/>
    </source>
</evidence>
<keyword evidence="3 7" id="KW-0812">Transmembrane</keyword>
<evidence type="ECO:0000256" key="5">
    <source>
        <dbReference type="ARBA" id="ARBA00023136"/>
    </source>
</evidence>
<dbReference type="PANTHER" id="PTHR10057">
    <property type="entry name" value="PERIPHERAL-TYPE BENZODIAZEPINE RECEPTOR"/>
    <property type="match status" value="1"/>
</dbReference>